<dbReference type="CDD" id="cd23668">
    <property type="entry name" value="GH55_beta13glucanase-like"/>
    <property type="match status" value="1"/>
</dbReference>
<dbReference type="PANTHER" id="PTHR33928:SF2">
    <property type="entry name" value="PECTATE LYASE SUPERFAMILY PROTEIN DOMAIN-CONTAINING PROTEIN-RELATED"/>
    <property type="match status" value="1"/>
</dbReference>
<keyword evidence="1" id="KW-0732">Signal</keyword>
<dbReference type="InterPro" id="IPR011050">
    <property type="entry name" value="Pectin_lyase_fold/virulence"/>
</dbReference>
<feature type="signal peptide" evidence="1">
    <location>
        <begin position="1"/>
        <end position="16"/>
    </location>
</feature>
<dbReference type="InterPro" id="IPR012334">
    <property type="entry name" value="Pectin_lyas_fold"/>
</dbReference>
<keyword evidence="4" id="KW-1185">Reference proteome</keyword>
<evidence type="ECO:0000313" key="3">
    <source>
        <dbReference type="EMBL" id="KAL2069860.1"/>
    </source>
</evidence>
<organism evidence="3 4">
    <name type="scientific">Oculimacula yallundae</name>
    <dbReference type="NCBI Taxonomy" id="86028"/>
    <lineage>
        <taxon>Eukaryota</taxon>
        <taxon>Fungi</taxon>
        <taxon>Dikarya</taxon>
        <taxon>Ascomycota</taxon>
        <taxon>Pezizomycotina</taxon>
        <taxon>Leotiomycetes</taxon>
        <taxon>Helotiales</taxon>
        <taxon>Ploettnerulaceae</taxon>
        <taxon>Oculimacula</taxon>
    </lineage>
</organism>
<evidence type="ECO:0000259" key="2">
    <source>
        <dbReference type="Pfam" id="PF12708"/>
    </source>
</evidence>
<feature type="domain" description="Rhamnogalacturonase A/B/Epimerase-like pectate lyase" evidence="2">
    <location>
        <begin position="119"/>
        <end position="341"/>
    </location>
</feature>
<dbReference type="Gene3D" id="2.160.20.10">
    <property type="entry name" value="Single-stranded right-handed beta-helix, Pectin lyase-like"/>
    <property type="match status" value="2"/>
</dbReference>
<dbReference type="InterPro" id="IPR039279">
    <property type="entry name" value="QRT3-like"/>
</dbReference>
<dbReference type="PANTHER" id="PTHR33928">
    <property type="entry name" value="POLYGALACTURONASE QRT3"/>
    <property type="match status" value="1"/>
</dbReference>
<sequence>MATLYSFVALLSLVSAAPQASQPSSFKPLPSSLTNPVNESSFYSNEIQAQRPIINQAQGLNTSINPAFILNSTKPTQNEFVAAASCGGPQSSTPSVFWREKIAHNGAAATLNDNSFKVFRNVVSDFGADNSGSNDASGAINNAINSGSRKGNGVSTRPAYVYVPGGTYKISNSVNMLVNTFLVGDPLHMPILVADSSLGTKPVIQGFDDAQQSTNNFYTGIRNIRIRTTSISSGTAAVGLNWAVSQGTSLFNMIFDMPNYSSHTGITMKAVVDGKDEGGGSGTIISDCAFNGGAIGIQLNNQQYNFKDLTFNGCNTGIYIGHVFVGTFQGLSFQNCNYGVDMSNGYNVGAISLIDSSVSSCNAGVYAAVTGNGEGSLVIDNFNVGSGVTAVKSSKDGSTLLSGSVAAGSTWVMGNANPQNFQSGKTYQINRPAALLSGGKYYTKKQPQYENYDISQFVNVKSASGYTVYGDNVHDDSDSINAILAANAGCKIIYFPQGIYKVAKTIYVPPGSRIIGDVFSVVSGIGSNFYSPTSPQPIVQVGRSGDVGVVEISDMLFTVGDVLQGATILEINMAGSAPGDVSLHNTVLRVGGTADTIVNKNCGNADTADCKAAFAQLHITASAQPYIENMWGWTADHSIDGGPNQNIATGRGALIESTKGAWLVGTAFEHNTLYQYNINKAQNVYIGLQQTETAYWQGYGSPEQAPKPWASDSNFGDPDFGNCQSSGDSGNPQCYMGFAQRIAASSNIVIHGSAFWTFFNGMTDSSYSNAGCGNHGNICQENAIIMTNTKSLFWYNVLTKNTVNMIRDNGVVTAAQVNNPGGWEGSVPGVVAAYLKDSGIAAQQ</sequence>
<protein>
    <recommendedName>
        <fullName evidence="2">Rhamnogalacturonase A/B/Epimerase-like pectate lyase domain-containing protein</fullName>
    </recommendedName>
</protein>
<dbReference type="Pfam" id="PF12708">
    <property type="entry name" value="Pect-lyase_RHGA_epim"/>
    <property type="match status" value="1"/>
</dbReference>
<dbReference type="Proteomes" id="UP001595075">
    <property type="component" value="Unassembled WGS sequence"/>
</dbReference>
<dbReference type="SUPFAM" id="SSF51126">
    <property type="entry name" value="Pectin lyase-like"/>
    <property type="match status" value="2"/>
</dbReference>
<dbReference type="InterPro" id="IPR024535">
    <property type="entry name" value="RHGA/B-epi-like_pectate_lyase"/>
</dbReference>
<reference evidence="3 4" key="1">
    <citation type="journal article" date="2024" name="Commun. Biol.">
        <title>Comparative genomic analysis of thermophilic fungi reveals convergent evolutionary adaptations and gene losses.</title>
        <authorList>
            <person name="Steindorff A.S."/>
            <person name="Aguilar-Pontes M.V."/>
            <person name="Robinson A.J."/>
            <person name="Andreopoulos B."/>
            <person name="LaButti K."/>
            <person name="Kuo A."/>
            <person name="Mondo S."/>
            <person name="Riley R."/>
            <person name="Otillar R."/>
            <person name="Haridas S."/>
            <person name="Lipzen A."/>
            <person name="Grimwood J."/>
            <person name="Schmutz J."/>
            <person name="Clum A."/>
            <person name="Reid I.D."/>
            <person name="Moisan M.C."/>
            <person name="Butler G."/>
            <person name="Nguyen T.T.M."/>
            <person name="Dewar K."/>
            <person name="Conant G."/>
            <person name="Drula E."/>
            <person name="Henrissat B."/>
            <person name="Hansel C."/>
            <person name="Singer S."/>
            <person name="Hutchinson M.I."/>
            <person name="de Vries R.P."/>
            <person name="Natvig D.O."/>
            <person name="Powell A.J."/>
            <person name="Tsang A."/>
            <person name="Grigoriev I.V."/>
        </authorList>
    </citation>
    <scope>NUCLEOTIDE SEQUENCE [LARGE SCALE GENOMIC DNA]</scope>
    <source>
        <strain evidence="3 4">CBS 494.80</strain>
    </source>
</reference>
<dbReference type="EMBL" id="JAZHXI010000007">
    <property type="protein sequence ID" value="KAL2069860.1"/>
    <property type="molecule type" value="Genomic_DNA"/>
</dbReference>
<proteinExistence type="predicted"/>
<evidence type="ECO:0000256" key="1">
    <source>
        <dbReference type="SAM" id="SignalP"/>
    </source>
</evidence>
<comment type="caution">
    <text evidence="3">The sequence shown here is derived from an EMBL/GenBank/DDBJ whole genome shotgun (WGS) entry which is preliminary data.</text>
</comment>
<gene>
    <name evidence="3" type="ORF">VTL71DRAFT_14539</name>
</gene>
<feature type="chain" id="PRO_5046304935" description="Rhamnogalacturonase A/B/Epimerase-like pectate lyase domain-containing protein" evidence="1">
    <location>
        <begin position="17"/>
        <end position="844"/>
    </location>
</feature>
<evidence type="ECO:0000313" key="4">
    <source>
        <dbReference type="Proteomes" id="UP001595075"/>
    </source>
</evidence>
<name>A0ABR4CIR9_9HELO</name>
<accession>A0ABR4CIR9</accession>